<dbReference type="EMBL" id="MHTE01000040">
    <property type="protein sequence ID" value="OHA56213.1"/>
    <property type="molecule type" value="Genomic_DNA"/>
</dbReference>
<evidence type="ECO:0000256" key="1">
    <source>
        <dbReference type="SAM" id="Phobius"/>
    </source>
</evidence>
<accession>A0A1G2Q6P3</accession>
<keyword evidence="1" id="KW-0472">Membrane</keyword>
<dbReference type="AlphaFoldDB" id="A0A1G2Q6P3"/>
<evidence type="ECO:0000313" key="2">
    <source>
        <dbReference type="EMBL" id="OHA56213.1"/>
    </source>
</evidence>
<evidence type="ECO:0000313" key="3">
    <source>
        <dbReference type="Proteomes" id="UP000178226"/>
    </source>
</evidence>
<dbReference type="Proteomes" id="UP000178226">
    <property type="component" value="Unassembled WGS sequence"/>
</dbReference>
<proteinExistence type="predicted"/>
<protein>
    <recommendedName>
        <fullName evidence="4">Zinc-ribbon domain-containing protein</fullName>
    </recommendedName>
</protein>
<feature type="transmembrane region" description="Helical" evidence="1">
    <location>
        <begin position="54"/>
        <end position="73"/>
    </location>
</feature>
<name>A0A1G2Q6P3_9BACT</name>
<organism evidence="2 3">
    <name type="scientific">Candidatus Veblenbacteria bacterium RIFOXYC2_FULL_42_11</name>
    <dbReference type="NCBI Taxonomy" id="1802428"/>
    <lineage>
        <taxon>Bacteria</taxon>
        <taxon>Candidatus Vebleniibacteriota</taxon>
    </lineage>
</organism>
<keyword evidence="1" id="KW-0812">Transmembrane</keyword>
<evidence type="ECO:0008006" key="4">
    <source>
        <dbReference type="Google" id="ProtNLM"/>
    </source>
</evidence>
<comment type="caution">
    <text evidence="2">The sequence shown here is derived from an EMBL/GenBank/DDBJ whole genome shotgun (WGS) entry which is preliminary data.</text>
</comment>
<sequence length="106" mass="11979">DLVLRKVLRNILSKYMALVKCNECGKAVSNVAPTCPNCGNPIQPILIEQTAKMWKGPVLIAWLVLIAGIFLFLTTNEQGKEIVKFAMYLGFFGIVVFKVIIWWNHK</sequence>
<dbReference type="STRING" id="1802428.A2441_04140"/>
<feature type="transmembrane region" description="Helical" evidence="1">
    <location>
        <begin position="85"/>
        <end position="103"/>
    </location>
</feature>
<feature type="non-terminal residue" evidence="2">
    <location>
        <position position="1"/>
    </location>
</feature>
<reference evidence="2 3" key="1">
    <citation type="journal article" date="2016" name="Nat. Commun.">
        <title>Thousands of microbial genomes shed light on interconnected biogeochemical processes in an aquifer system.</title>
        <authorList>
            <person name="Anantharaman K."/>
            <person name="Brown C.T."/>
            <person name="Hug L.A."/>
            <person name="Sharon I."/>
            <person name="Castelle C.J."/>
            <person name="Probst A.J."/>
            <person name="Thomas B.C."/>
            <person name="Singh A."/>
            <person name="Wilkins M.J."/>
            <person name="Karaoz U."/>
            <person name="Brodie E.L."/>
            <person name="Williams K.H."/>
            <person name="Hubbard S.S."/>
            <person name="Banfield J.F."/>
        </authorList>
    </citation>
    <scope>NUCLEOTIDE SEQUENCE [LARGE SCALE GENOMIC DNA]</scope>
</reference>
<gene>
    <name evidence="2" type="ORF">A2441_04140</name>
</gene>
<keyword evidence="1" id="KW-1133">Transmembrane helix</keyword>